<dbReference type="EMBL" id="JACHOP010000003">
    <property type="protein sequence ID" value="MBB5756245.1"/>
    <property type="molecule type" value="Genomic_DNA"/>
</dbReference>
<sequence length="150" mass="16610">MYYAIECLATTGSQEKLYVTDSYPELTGTTKQGGQFRSSQLWQALYNPNSGGVSLRNKESGNLIAVPAGNNPALLVPNTIENQNKLPDPSAVLNIVGNDPEGYRIVRGLQDQDNNLDLAGNLPYADGVRILFWTWQNDANYKWKFIDVEA</sequence>
<protein>
    <recommendedName>
        <fullName evidence="3">Ricin B lectin domain-containing protein</fullName>
    </recommendedName>
</protein>
<reference evidence="1 2" key="1">
    <citation type="submission" date="2020-08" db="EMBL/GenBank/DDBJ databases">
        <title>Genomic Encyclopedia of Type Strains, Phase IV (KMG-IV): sequencing the most valuable type-strain genomes for metagenomic binning, comparative biology and taxonomic classification.</title>
        <authorList>
            <person name="Goeker M."/>
        </authorList>
    </citation>
    <scope>NUCLEOTIDE SEQUENCE [LARGE SCALE GENOMIC DNA]</scope>
    <source>
        <strain evidence="1 2">DSM 2163</strain>
    </source>
</reference>
<dbReference type="SUPFAM" id="SSF50370">
    <property type="entry name" value="Ricin B-like lectins"/>
    <property type="match status" value="1"/>
</dbReference>
<evidence type="ECO:0000313" key="2">
    <source>
        <dbReference type="Proteomes" id="UP000583454"/>
    </source>
</evidence>
<name>A0A840ZGE3_9HYPH</name>
<dbReference type="RefSeq" id="WP_183565665.1">
    <property type="nucleotide sequence ID" value="NZ_JACHOP010000003.1"/>
</dbReference>
<organism evidence="1 2">
    <name type="scientific">Methylorubrum rhodinum</name>
    <dbReference type="NCBI Taxonomy" id="29428"/>
    <lineage>
        <taxon>Bacteria</taxon>
        <taxon>Pseudomonadati</taxon>
        <taxon>Pseudomonadota</taxon>
        <taxon>Alphaproteobacteria</taxon>
        <taxon>Hyphomicrobiales</taxon>
        <taxon>Methylobacteriaceae</taxon>
        <taxon>Methylorubrum</taxon>
    </lineage>
</organism>
<proteinExistence type="predicted"/>
<dbReference type="Gene3D" id="2.80.10.50">
    <property type="match status" value="1"/>
</dbReference>
<evidence type="ECO:0008006" key="3">
    <source>
        <dbReference type="Google" id="ProtNLM"/>
    </source>
</evidence>
<accession>A0A840ZGE3</accession>
<dbReference type="Proteomes" id="UP000583454">
    <property type="component" value="Unassembled WGS sequence"/>
</dbReference>
<gene>
    <name evidence="1" type="ORF">HNR00_000943</name>
</gene>
<keyword evidence="2" id="KW-1185">Reference proteome</keyword>
<comment type="caution">
    <text evidence="1">The sequence shown here is derived from an EMBL/GenBank/DDBJ whole genome shotgun (WGS) entry which is preliminary data.</text>
</comment>
<dbReference type="InterPro" id="IPR035992">
    <property type="entry name" value="Ricin_B-like_lectins"/>
</dbReference>
<dbReference type="AlphaFoldDB" id="A0A840ZGE3"/>
<evidence type="ECO:0000313" key="1">
    <source>
        <dbReference type="EMBL" id="MBB5756245.1"/>
    </source>
</evidence>